<evidence type="ECO:0008006" key="4">
    <source>
        <dbReference type="Google" id="ProtNLM"/>
    </source>
</evidence>
<reference evidence="1 3" key="1">
    <citation type="submission" date="2017-11" db="EMBL/GenBank/DDBJ databases">
        <title>The genome of Rhizophagus clarus HR1 reveals common genetic basis of auxotrophy among arbuscular mycorrhizal fungi.</title>
        <authorList>
            <person name="Kobayashi Y."/>
        </authorList>
    </citation>
    <scope>NUCLEOTIDE SEQUENCE [LARGE SCALE GENOMIC DNA]</scope>
    <source>
        <strain evidence="1 3">HR1</strain>
    </source>
</reference>
<gene>
    <name evidence="2" type="ORF">RCL2_001085800</name>
    <name evidence="1" type="ORF">RclHR1_00690024</name>
</gene>
<evidence type="ECO:0000313" key="3">
    <source>
        <dbReference type="Proteomes" id="UP000247702"/>
    </source>
</evidence>
<keyword evidence="3" id="KW-1185">Reference proteome</keyword>
<dbReference type="Proteomes" id="UP000615446">
    <property type="component" value="Unassembled WGS sequence"/>
</dbReference>
<dbReference type="OrthoDB" id="1751604at2759"/>
<protein>
    <recommendedName>
        <fullName evidence="4">F-box domain-containing protein</fullName>
    </recommendedName>
</protein>
<name>A0A2Z6RUX2_9GLOM</name>
<evidence type="ECO:0000313" key="1">
    <source>
        <dbReference type="EMBL" id="GBC06534.1"/>
    </source>
</evidence>
<accession>A0A2Z6RUX2</accession>
<sequence>MACTKVFSGNLPEIMSKILQYFQNDYSTLHSCILVNRLWCRLAIPLLWEDPFSLIYPKNYRYIEVYLNNLNENERTQLNKYGIINGLFPLNTLFNYTIFIHRLDTHIIRKSIKKWVATVDTSIIEKQLDYPRQKNNDLNYTKLIYKLLLQILIENKENIHTFKTVVISDEDFEYFDDTIEIILQNPSFIRNIRNLILDFDISNENTIKFMKFLSSKCNYISLLHFSFPLFCNTAIEKHLSQIIDSQQNLKKILFDFNDNLPLYHSLLSLKNPNCTNTLRTIIFYHINFKNIVILNEVFEKLNVLESIHIYYCYFLDSNFIQQIINLTKPFHLKSLFVDELTCSGSLEPLQLLLQKSGNYLENFGLGSLEQEVLDLIIKYCTKIKFLEFRGRFENQAIYKILQLIEKVKISLNYLTIDIYKIDKIQFDSILLQNLGQILPSKLEYLNLELTININDFEIFLKNSQNTFIKKLLIRNIRNRGQQLRGQEIEKFLPYIKEYIMKKKRTKYLAFQGYVYTYTSEVELVHLKDEVKEFKLYNIMVQNYDYLIIDSFDFINEMY</sequence>
<dbReference type="EMBL" id="BEXD01004081">
    <property type="protein sequence ID" value="GBC06534.1"/>
    <property type="molecule type" value="Genomic_DNA"/>
</dbReference>
<dbReference type="AlphaFoldDB" id="A0A2Z6RUX2"/>
<organism evidence="1 3">
    <name type="scientific">Rhizophagus clarus</name>
    <dbReference type="NCBI Taxonomy" id="94130"/>
    <lineage>
        <taxon>Eukaryota</taxon>
        <taxon>Fungi</taxon>
        <taxon>Fungi incertae sedis</taxon>
        <taxon>Mucoromycota</taxon>
        <taxon>Glomeromycotina</taxon>
        <taxon>Glomeromycetes</taxon>
        <taxon>Glomerales</taxon>
        <taxon>Glomeraceae</taxon>
        <taxon>Rhizophagus</taxon>
    </lineage>
</organism>
<reference evidence="2" key="2">
    <citation type="submission" date="2019-10" db="EMBL/GenBank/DDBJ databases">
        <title>Conservation and host-specific expression of non-tandemly repeated heterogenous ribosome RNA gene in arbuscular mycorrhizal fungi.</title>
        <authorList>
            <person name="Maeda T."/>
            <person name="Kobayashi Y."/>
            <person name="Nakagawa T."/>
            <person name="Ezawa T."/>
            <person name="Yamaguchi K."/>
            <person name="Bino T."/>
            <person name="Nishimoto Y."/>
            <person name="Shigenobu S."/>
            <person name="Kawaguchi M."/>
        </authorList>
    </citation>
    <scope>NUCLEOTIDE SEQUENCE</scope>
    <source>
        <strain evidence="2">HR1</strain>
    </source>
</reference>
<comment type="caution">
    <text evidence="1">The sequence shown here is derived from an EMBL/GenBank/DDBJ whole genome shotgun (WGS) entry which is preliminary data.</text>
</comment>
<dbReference type="Proteomes" id="UP000247702">
    <property type="component" value="Unassembled WGS sequence"/>
</dbReference>
<dbReference type="STRING" id="94130.A0A2Z6RUX2"/>
<evidence type="ECO:0000313" key="2">
    <source>
        <dbReference type="EMBL" id="GES83704.1"/>
    </source>
</evidence>
<dbReference type="EMBL" id="BLAL01000073">
    <property type="protein sequence ID" value="GES83704.1"/>
    <property type="molecule type" value="Genomic_DNA"/>
</dbReference>
<proteinExistence type="predicted"/>